<protein>
    <recommendedName>
        <fullName evidence="7">LIM zinc-binding domain-containing protein</fullName>
    </recommendedName>
</protein>
<feature type="compositionally biased region" description="Polar residues" evidence="5">
    <location>
        <begin position="1028"/>
        <end position="1040"/>
    </location>
</feature>
<dbReference type="Pfam" id="PF00412">
    <property type="entry name" value="LIM"/>
    <property type="match status" value="1"/>
</dbReference>
<evidence type="ECO:0000259" key="7">
    <source>
        <dbReference type="PROSITE" id="PS50023"/>
    </source>
</evidence>
<feature type="compositionally biased region" description="Basic and acidic residues" evidence="5">
    <location>
        <begin position="354"/>
        <end position="377"/>
    </location>
</feature>
<dbReference type="FunFam" id="2.10.110.10:FF:000041">
    <property type="entry name" value="LIM and calponin homology domains 1"/>
    <property type="match status" value="1"/>
</dbReference>
<evidence type="ECO:0000256" key="6">
    <source>
        <dbReference type="SAM" id="SignalP"/>
    </source>
</evidence>
<feature type="compositionally biased region" description="Low complexity" evidence="5">
    <location>
        <begin position="972"/>
        <end position="981"/>
    </location>
</feature>
<evidence type="ECO:0000256" key="2">
    <source>
        <dbReference type="ARBA" id="ARBA00022833"/>
    </source>
</evidence>
<feature type="compositionally biased region" description="Basic and acidic residues" evidence="5">
    <location>
        <begin position="184"/>
        <end position="210"/>
    </location>
</feature>
<feature type="compositionally biased region" description="Pro residues" evidence="5">
    <location>
        <begin position="425"/>
        <end position="439"/>
    </location>
</feature>
<feature type="compositionally biased region" description="Pro residues" evidence="5">
    <location>
        <begin position="951"/>
        <end position="963"/>
    </location>
</feature>
<dbReference type="CDD" id="cd08368">
    <property type="entry name" value="LIM"/>
    <property type="match status" value="1"/>
</dbReference>
<feature type="compositionally biased region" description="Polar residues" evidence="5">
    <location>
        <begin position="993"/>
        <end position="1004"/>
    </location>
</feature>
<evidence type="ECO:0000256" key="4">
    <source>
        <dbReference type="PROSITE-ProRule" id="PRU00125"/>
    </source>
</evidence>
<dbReference type="SMART" id="SM00132">
    <property type="entry name" value="LIM"/>
    <property type="match status" value="1"/>
</dbReference>
<keyword evidence="2 4" id="KW-0862">Zinc</keyword>
<proteinExistence type="predicted"/>
<feature type="compositionally biased region" description="Basic and acidic residues" evidence="5">
    <location>
        <begin position="870"/>
        <end position="900"/>
    </location>
</feature>
<dbReference type="PROSITE" id="PS50023">
    <property type="entry name" value="LIM_DOMAIN_2"/>
    <property type="match status" value="1"/>
</dbReference>
<dbReference type="OrthoDB" id="15627at2759"/>
<dbReference type="GO" id="GO:0046872">
    <property type="term" value="F:metal ion binding"/>
    <property type="evidence" value="ECO:0007669"/>
    <property type="project" value="UniProtKB-KW"/>
</dbReference>
<evidence type="ECO:0000313" key="8">
    <source>
        <dbReference type="EMBL" id="KAI1887293.1"/>
    </source>
</evidence>
<feature type="chain" id="PRO_5035896992" description="LIM zinc-binding domain-containing protein" evidence="6">
    <location>
        <begin position="20"/>
        <end position="1116"/>
    </location>
</feature>
<dbReference type="GO" id="GO:0051496">
    <property type="term" value="P:positive regulation of stress fiber assembly"/>
    <property type="evidence" value="ECO:0007669"/>
    <property type="project" value="TreeGrafter"/>
</dbReference>
<evidence type="ECO:0000256" key="5">
    <source>
        <dbReference type="SAM" id="MobiDB-lite"/>
    </source>
</evidence>
<keyword evidence="6" id="KW-0732">Signal</keyword>
<feature type="compositionally biased region" description="Low complexity" evidence="5">
    <location>
        <begin position="616"/>
        <end position="636"/>
    </location>
</feature>
<sequence>MIALVVWCFGMMGNSPGCASRPCTWTSSVGISYDSAARAEAHHQEPQRHAAAPPHPAAEKLQVIRATTMQHGYDDDEGDDDDEDDRFPDLEKDDMHARRTGMFQKSTGGSAASFNLFLPVPGSVKFKATPTSGSSTPIRPVEQEKVPAYQSSSSLSRSAELYRAPMATAAVAAPAAMTNPGARTPRDSPDMARKSGLRTGDREEAGRGRSTDAPAPKHATSGPTHFLPCANKVGKEGEEPRRRPSWLDDDLPPIFSSKAASAADESESVSMIDMRGEEEAILQPHSQTRHELMHNQYNKHREEEDQWQDDLARWKNRRRSASQDLIKKEEERKMMEKLMTGNGSASSRRKSIKTYKEIVEDKERREQELHEAYRNARTPEEAAAILQRYALRFTISDAILERLQLPKLPDAVSTGAAPSTGPGTTPTPDPAPSAGPVPTPTRASAPSSGPRTTPIPKPTPYTGPGNTPTHDPTSSAGPITTPKQEPTPSTIPGASATPDPAPCASPHAQPLDPGPTKSAPKTKFTTTVDSTVKEVPETRTKPLPQPRSMELSPTRTPTSKPVPLLSPKPYIQPRNSQTGLQSLKADGMVRVNGETGEQFGRTDGSAEGRASPVRFTALRSPARAPAPARTHTQPTPLQREETAREETDSKQRREQEETAAPSPWKEDKLLEAQTGSGAGAMNTERKITTVATVILTDTHSQPTTDLSSMTQLSGSLGLEARRDGLAPGHPAESTQPPQPHANTPVSLLASENMEKDSIPITAPVLNLAKRLDHWSWDPEEERKRQEIWQQEQERLLQEKYQQEQEKLKKEWERAQKEVEEEERKYHEEEKRILEETVAPLTPRSSALPSPIRADAPIPPNPQDTIVRSLADWERKQEQLERQTRGEEEKLSQDGSRHDSAMEPNTNGAVLKNHSIRGADSLPFQSPGQKAASTAAPKSDQRPPPERAVSPLRPPMEQGPPPALSPSQDSIWSSKQPQSQQEQQEEVCKKSSSLERNWNSQQTQPGGVKRSGSYENVETNSSMPPPACTPSTQPQSPNRSVSGKKLCSSCANPLGKGAAMIIESLSLYFHIQCFKCGVCKGQLGDTSTGTDVRIRNGLLNCHQCYIRSRAAGQPTTL</sequence>
<feature type="region of interest" description="Disordered" evidence="5">
    <location>
        <begin position="175"/>
        <end position="270"/>
    </location>
</feature>
<dbReference type="Gene3D" id="2.10.110.10">
    <property type="entry name" value="Cysteine Rich Protein"/>
    <property type="match status" value="1"/>
</dbReference>
<reference evidence="8" key="1">
    <citation type="submission" date="2021-01" db="EMBL/GenBank/DDBJ databases">
        <authorList>
            <person name="Zahm M."/>
            <person name="Roques C."/>
            <person name="Cabau C."/>
            <person name="Klopp C."/>
            <person name="Donnadieu C."/>
            <person name="Jouanno E."/>
            <person name="Lampietro C."/>
            <person name="Louis A."/>
            <person name="Herpin A."/>
            <person name="Echchiki A."/>
            <person name="Berthelot C."/>
            <person name="Parey E."/>
            <person name="Roest-Crollius H."/>
            <person name="Braasch I."/>
            <person name="Postlethwait J."/>
            <person name="Bobe J."/>
            <person name="Montfort J."/>
            <person name="Bouchez O."/>
            <person name="Begum T."/>
            <person name="Mejri S."/>
            <person name="Adams A."/>
            <person name="Chen W.-J."/>
            <person name="Guiguen Y."/>
        </authorList>
    </citation>
    <scope>NUCLEOTIDE SEQUENCE</scope>
    <source>
        <tissue evidence="8">Blood</tissue>
    </source>
</reference>
<feature type="compositionally biased region" description="Acidic residues" evidence="5">
    <location>
        <begin position="74"/>
        <end position="86"/>
    </location>
</feature>
<dbReference type="GO" id="GO:0051893">
    <property type="term" value="P:regulation of focal adhesion assembly"/>
    <property type="evidence" value="ECO:0007669"/>
    <property type="project" value="TreeGrafter"/>
</dbReference>
<feature type="compositionally biased region" description="Basic and acidic residues" evidence="5">
    <location>
        <begin position="638"/>
        <end position="656"/>
    </location>
</feature>
<feature type="domain" description="LIM zinc-binding" evidence="7">
    <location>
        <begin position="1044"/>
        <end position="1110"/>
    </location>
</feature>
<feature type="compositionally biased region" description="Low complexity" evidence="5">
    <location>
        <begin position="413"/>
        <end position="424"/>
    </location>
</feature>
<comment type="caution">
    <text evidence="8">The sequence shown here is derived from an EMBL/GenBank/DDBJ whole genome shotgun (WGS) entry which is preliminary data.</text>
</comment>
<keyword evidence="1 4" id="KW-0479">Metal-binding</keyword>
<dbReference type="EMBL" id="JAERUA010000018">
    <property type="protein sequence ID" value="KAI1887293.1"/>
    <property type="molecule type" value="Genomic_DNA"/>
</dbReference>
<feature type="compositionally biased region" description="Basic and acidic residues" evidence="5">
    <location>
        <begin position="37"/>
        <end position="48"/>
    </location>
</feature>
<accession>A0A8T3CQC0</accession>
<dbReference type="PANTHER" id="PTHR15551">
    <property type="entry name" value="LIM DOMAIN ONLY 7"/>
    <property type="match status" value="1"/>
</dbReference>
<feature type="region of interest" description="Disordered" evidence="5">
    <location>
        <begin position="719"/>
        <end position="744"/>
    </location>
</feature>
<feature type="compositionally biased region" description="Polar residues" evidence="5">
    <location>
        <begin position="732"/>
        <end position="744"/>
    </location>
</feature>
<feature type="region of interest" description="Disordered" evidence="5">
    <location>
        <begin position="71"/>
        <end position="90"/>
    </location>
</feature>
<feature type="region of interest" description="Disordered" evidence="5">
    <location>
        <begin position="128"/>
        <end position="156"/>
    </location>
</feature>
<name>A0A8T3CQC0_9TELE</name>
<feature type="compositionally biased region" description="Polar residues" evidence="5">
    <location>
        <begin position="1012"/>
        <end position="1021"/>
    </location>
</feature>
<feature type="compositionally biased region" description="Basic and acidic residues" evidence="5">
    <location>
        <begin position="531"/>
        <end position="540"/>
    </location>
</feature>
<feature type="region of interest" description="Disordered" evidence="5">
    <location>
        <begin position="409"/>
        <end position="685"/>
    </location>
</feature>
<dbReference type="AlphaFoldDB" id="A0A8T3CQC0"/>
<dbReference type="PANTHER" id="PTHR15551:SF3">
    <property type="entry name" value="LIM AND CALPONIN HOMOLOGY DOMAINS-CONTAINING PROTEIN 1"/>
    <property type="match status" value="1"/>
</dbReference>
<keyword evidence="3 4" id="KW-0440">LIM domain</keyword>
<evidence type="ECO:0000313" key="9">
    <source>
        <dbReference type="Proteomes" id="UP000829720"/>
    </source>
</evidence>
<feature type="compositionally biased region" description="Basic and acidic residues" evidence="5">
    <location>
        <begin position="813"/>
        <end position="834"/>
    </location>
</feature>
<feature type="region of interest" description="Disordered" evidence="5">
    <location>
        <begin position="813"/>
        <end position="1041"/>
    </location>
</feature>
<dbReference type="Pfam" id="PF15949">
    <property type="entry name" value="DUF4757"/>
    <property type="match status" value="1"/>
</dbReference>
<feature type="region of interest" description="Disordered" evidence="5">
    <location>
        <begin position="37"/>
        <end position="56"/>
    </location>
</feature>
<dbReference type="PROSITE" id="PS00478">
    <property type="entry name" value="LIM_DOMAIN_1"/>
    <property type="match status" value="1"/>
</dbReference>
<evidence type="ECO:0000256" key="3">
    <source>
        <dbReference type="ARBA" id="ARBA00023038"/>
    </source>
</evidence>
<evidence type="ECO:0000256" key="1">
    <source>
        <dbReference type="ARBA" id="ARBA00022723"/>
    </source>
</evidence>
<gene>
    <name evidence="8" type="ORF">AGOR_G00188760</name>
</gene>
<feature type="compositionally biased region" description="Polar residues" evidence="5">
    <location>
        <begin position="470"/>
        <end position="492"/>
    </location>
</feature>
<dbReference type="InterPro" id="IPR031865">
    <property type="entry name" value="DUF4757"/>
</dbReference>
<organism evidence="8 9">
    <name type="scientific">Albula goreensis</name>
    <dbReference type="NCBI Taxonomy" id="1534307"/>
    <lineage>
        <taxon>Eukaryota</taxon>
        <taxon>Metazoa</taxon>
        <taxon>Chordata</taxon>
        <taxon>Craniata</taxon>
        <taxon>Vertebrata</taxon>
        <taxon>Euteleostomi</taxon>
        <taxon>Actinopterygii</taxon>
        <taxon>Neopterygii</taxon>
        <taxon>Teleostei</taxon>
        <taxon>Albuliformes</taxon>
        <taxon>Albulidae</taxon>
        <taxon>Albula</taxon>
    </lineage>
</organism>
<feature type="signal peptide" evidence="6">
    <location>
        <begin position="1"/>
        <end position="19"/>
    </location>
</feature>
<dbReference type="GO" id="GO:0001725">
    <property type="term" value="C:stress fiber"/>
    <property type="evidence" value="ECO:0007669"/>
    <property type="project" value="TreeGrafter"/>
</dbReference>
<dbReference type="Proteomes" id="UP000829720">
    <property type="component" value="Unassembled WGS sequence"/>
</dbReference>
<feature type="compositionally biased region" description="Polar residues" evidence="5">
    <location>
        <begin position="922"/>
        <end position="931"/>
    </location>
</feature>
<dbReference type="InterPro" id="IPR001781">
    <property type="entry name" value="Znf_LIM"/>
</dbReference>
<dbReference type="GO" id="GO:0032034">
    <property type="term" value="F:myosin II head/neck binding"/>
    <property type="evidence" value="ECO:0007669"/>
    <property type="project" value="TreeGrafter"/>
</dbReference>
<feature type="region of interest" description="Disordered" evidence="5">
    <location>
        <begin position="337"/>
        <end position="377"/>
    </location>
</feature>
<feature type="compositionally biased region" description="Polar residues" evidence="5">
    <location>
        <begin position="442"/>
        <end position="451"/>
    </location>
</feature>
<keyword evidence="9" id="KW-1185">Reference proteome</keyword>
<feature type="compositionally biased region" description="Basic and acidic residues" evidence="5">
    <location>
        <begin position="233"/>
        <end position="246"/>
    </location>
</feature>